<dbReference type="AlphaFoldDB" id="A0ABD3EAH9"/>
<evidence type="ECO:0000313" key="2">
    <source>
        <dbReference type="Proteomes" id="UP001632038"/>
    </source>
</evidence>
<dbReference type="EMBL" id="JAVIJP010000006">
    <property type="protein sequence ID" value="KAL3651348.1"/>
    <property type="molecule type" value="Genomic_DNA"/>
</dbReference>
<keyword evidence="2" id="KW-1185">Reference proteome</keyword>
<reference evidence="2" key="1">
    <citation type="journal article" date="2024" name="IScience">
        <title>Strigolactones Initiate the Formation of Haustorium-like Structures in Castilleja.</title>
        <authorList>
            <person name="Buerger M."/>
            <person name="Peterson D."/>
            <person name="Chory J."/>
        </authorList>
    </citation>
    <scope>NUCLEOTIDE SEQUENCE [LARGE SCALE GENOMIC DNA]</scope>
</reference>
<organism evidence="1 2">
    <name type="scientific">Castilleja foliolosa</name>
    <dbReference type="NCBI Taxonomy" id="1961234"/>
    <lineage>
        <taxon>Eukaryota</taxon>
        <taxon>Viridiplantae</taxon>
        <taxon>Streptophyta</taxon>
        <taxon>Embryophyta</taxon>
        <taxon>Tracheophyta</taxon>
        <taxon>Spermatophyta</taxon>
        <taxon>Magnoliopsida</taxon>
        <taxon>eudicotyledons</taxon>
        <taxon>Gunneridae</taxon>
        <taxon>Pentapetalae</taxon>
        <taxon>asterids</taxon>
        <taxon>lamiids</taxon>
        <taxon>Lamiales</taxon>
        <taxon>Orobanchaceae</taxon>
        <taxon>Pedicularideae</taxon>
        <taxon>Castillejinae</taxon>
        <taxon>Castilleja</taxon>
    </lineage>
</organism>
<dbReference type="Proteomes" id="UP001632038">
    <property type="component" value="Unassembled WGS sequence"/>
</dbReference>
<protein>
    <submittedName>
        <fullName evidence="1">Uncharacterized protein</fullName>
    </submittedName>
</protein>
<sequence length="66" mass="7702">MRLASLECWHSLSYGRFQMELCLNENLIKNGEGLQNEPRMWPNMGKLSAPQPFWKRTSCEISLRSS</sequence>
<accession>A0ABD3EAH9</accession>
<name>A0ABD3EAH9_9LAMI</name>
<proteinExistence type="predicted"/>
<comment type="caution">
    <text evidence="1">The sequence shown here is derived from an EMBL/GenBank/DDBJ whole genome shotgun (WGS) entry which is preliminary data.</text>
</comment>
<evidence type="ECO:0000313" key="1">
    <source>
        <dbReference type="EMBL" id="KAL3651348.1"/>
    </source>
</evidence>
<gene>
    <name evidence="1" type="ORF">CASFOL_004350</name>
</gene>